<dbReference type="NCBIfam" id="TIGR03057">
    <property type="entry name" value="xxxLxxG_by_4"/>
    <property type="match status" value="1"/>
</dbReference>
<feature type="transmembrane region" description="Helical" evidence="5">
    <location>
        <begin position="520"/>
        <end position="540"/>
    </location>
</feature>
<dbReference type="EMBL" id="BMHQ01000001">
    <property type="protein sequence ID" value="GGE06309.1"/>
    <property type="molecule type" value="Genomic_DNA"/>
</dbReference>
<sequence length="703" mass="75714">MRSRFTTMDLVDLWQHRKMRVALAGILMIPLVYCYLYLWAFFDPYSDMDQLPVAVVNEDQGAVLDGKHFNAGNDLVEELKKHPDIKWEFVSRGEMEDGFKQNRYYLAVIIPKNFSREAASVVGDHPAPGQIEYLANEGYNFISSQIGKQMIGKLESKMENSLTRVYAQGIFDKMGQSAKDLAKASSGGEKLADSTQKAADASGQLETGTVLIQNGVNRLASATGQIGSGAGQLADGIRRSHDGAARLKGGADQLRDGLDQMHQGVAEGQKKVDKLKEGADQVRDGLGRLNDGFEHKLQLGAQKVKDGSAELAAASGEARDSYNDLLKRHPTLAADPEALKLKIMLDKIAEGNGELANGSNRLNGGIDQAGEAVDQLHDGQTQVADGVGQLQSAMKEQADGTARLSQGAHQLADKLSLLEKGQSALADGADRLQSGARQLAAAPGKLSDGLSRLHQGSKELKDGLFQIEYGQQVLADKLGDGADRTNKQLADSDQKAKLISDPVNVKDESVYGVPNYATGFTPYFVSLSLWVGGMILFTVMDLNRAVLGETRPLSPLTALLIGLAQAMILLTALTEGLGIQAVKPGWLFLFTGVVALTFVAINHLLIGVLGDAGRFLSIVMLMLQLTSSAGTYPVELLPAFFRDLHPFLPMTYSIEGLRAAISTGNTDTLVQNTGILLGFMAISLLLRWGVDLLRQRRSVRGVA</sequence>
<evidence type="ECO:0000313" key="7">
    <source>
        <dbReference type="EMBL" id="GGE06309.1"/>
    </source>
</evidence>
<evidence type="ECO:0000256" key="5">
    <source>
        <dbReference type="SAM" id="Phobius"/>
    </source>
</evidence>
<dbReference type="PANTHER" id="PTHR43077:SF5">
    <property type="entry name" value="PHAGE INFECTION PROTEIN"/>
    <property type="match status" value="1"/>
</dbReference>
<dbReference type="InterPro" id="IPR017501">
    <property type="entry name" value="Phage_infect_YhgE_C"/>
</dbReference>
<dbReference type="RefSeq" id="WP_188646261.1">
    <property type="nucleotide sequence ID" value="NZ_BMHQ01000001.1"/>
</dbReference>
<dbReference type="InterPro" id="IPR013525">
    <property type="entry name" value="ABC2_TM"/>
</dbReference>
<dbReference type="InterPro" id="IPR017500">
    <property type="entry name" value="Phage_infect_YhgE_N"/>
</dbReference>
<protein>
    <submittedName>
        <fullName evidence="7">Phage infection protein</fullName>
    </submittedName>
</protein>
<gene>
    <name evidence="7" type="ORF">GCM10011571_04280</name>
</gene>
<dbReference type="InterPro" id="IPR051328">
    <property type="entry name" value="T7SS_ABC-Transporter"/>
</dbReference>
<feature type="transmembrane region" description="Helical" evidence="5">
    <location>
        <begin position="669"/>
        <end position="690"/>
    </location>
</feature>
<dbReference type="GO" id="GO:0016020">
    <property type="term" value="C:membrane"/>
    <property type="evidence" value="ECO:0007669"/>
    <property type="project" value="UniProtKB-SubCell"/>
</dbReference>
<dbReference type="Gene3D" id="3.40.1710.10">
    <property type="entry name" value="abc type-2 transporter like domain"/>
    <property type="match status" value="1"/>
</dbReference>
<keyword evidence="8" id="KW-1185">Reference proteome</keyword>
<comment type="subcellular location">
    <subcellularLocation>
        <location evidence="1">Membrane</location>
        <topology evidence="1">Multi-pass membrane protein</topology>
    </subcellularLocation>
</comment>
<dbReference type="SUPFAM" id="SSF58104">
    <property type="entry name" value="Methyl-accepting chemotaxis protein (MCP) signaling domain"/>
    <property type="match status" value="1"/>
</dbReference>
<keyword evidence="4 5" id="KW-0472">Membrane</keyword>
<feature type="transmembrane region" description="Helical" evidence="5">
    <location>
        <begin position="552"/>
        <end position="573"/>
    </location>
</feature>
<evidence type="ECO:0000259" key="6">
    <source>
        <dbReference type="Pfam" id="PF12698"/>
    </source>
</evidence>
<feature type="domain" description="ABC-2 type transporter transmembrane" evidence="6">
    <location>
        <begin position="26"/>
        <end position="163"/>
    </location>
</feature>
<proteinExistence type="predicted"/>
<dbReference type="PANTHER" id="PTHR43077">
    <property type="entry name" value="TRANSPORT PERMEASE YVFS-RELATED"/>
    <property type="match status" value="1"/>
</dbReference>
<dbReference type="NCBIfam" id="TIGR03061">
    <property type="entry name" value="pip_yhgE_Nterm"/>
    <property type="match status" value="1"/>
</dbReference>
<reference evidence="7" key="2">
    <citation type="submission" date="2020-09" db="EMBL/GenBank/DDBJ databases">
        <authorList>
            <person name="Sun Q."/>
            <person name="Zhou Y."/>
        </authorList>
    </citation>
    <scope>NUCLEOTIDE SEQUENCE</scope>
    <source>
        <strain evidence="7">CGMCC 1.15179</strain>
    </source>
</reference>
<keyword evidence="3 5" id="KW-1133">Transmembrane helix</keyword>
<accession>A0A8J2VH88</accession>
<comment type="caution">
    <text evidence="7">The sequence shown here is derived from an EMBL/GenBank/DDBJ whole genome shotgun (WGS) entry which is preliminary data.</text>
</comment>
<evidence type="ECO:0000256" key="4">
    <source>
        <dbReference type="ARBA" id="ARBA00023136"/>
    </source>
</evidence>
<dbReference type="Proteomes" id="UP000625210">
    <property type="component" value="Unassembled WGS sequence"/>
</dbReference>
<dbReference type="Pfam" id="PF12698">
    <property type="entry name" value="ABC2_membrane_3"/>
    <property type="match status" value="1"/>
</dbReference>
<feature type="transmembrane region" description="Helical" evidence="5">
    <location>
        <begin position="585"/>
        <end position="608"/>
    </location>
</feature>
<evidence type="ECO:0000256" key="1">
    <source>
        <dbReference type="ARBA" id="ARBA00004141"/>
    </source>
</evidence>
<evidence type="ECO:0000256" key="2">
    <source>
        <dbReference type="ARBA" id="ARBA00022692"/>
    </source>
</evidence>
<dbReference type="InterPro" id="IPR023908">
    <property type="entry name" value="xxxLxxG_rpt"/>
</dbReference>
<keyword evidence="2 5" id="KW-0812">Transmembrane</keyword>
<dbReference type="AlphaFoldDB" id="A0A8J2VH88"/>
<reference evidence="7" key="1">
    <citation type="journal article" date="2014" name="Int. J. Syst. Evol. Microbiol.">
        <title>Complete genome sequence of Corynebacterium casei LMG S-19264T (=DSM 44701T), isolated from a smear-ripened cheese.</title>
        <authorList>
            <consortium name="US DOE Joint Genome Institute (JGI-PGF)"/>
            <person name="Walter F."/>
            <person name="Albersmeier A."/>
            <person name="Kalinowski J."/>
            <person name="Ruckert C."/>
        </authorList>
    </citation>
    <scope>NUCLEOTIDE SEQUENCE</scope>
    <source>
        <strain evidence="7">CGMCC 1.15179</strain>
    </source>
</reference>
<feature type="transmembrane region" description="Helical" evidence="5">
    <location>
        <begin position="615"/>
        <end position="634"/>
    </location>
</feature>
<feature type="transmembrane region" description="Helical" evidence="5">
    <location>
        <begin position="21"/>
        <end position="42"/>
    </location>
</feature>
<dbReference type="NCBIfam" id="TIGR03062">
    <property type="entry name" value="pip_yhgE_Cterm"/>
    <property type="match status" value="1"/>
</dbReference>
<evidence type="ECO:0000313" key="8">
    <source>
        <dbReference type="Proteomes" id="UP000625210"/>
    </source>
</evidence>
<organism evidence="7 8">
    <name type="scientific">Marinithermofilum abyssi</name>
    <dbReference type="NCBI Taxonomy" id="1571185"/>
    <lineage>
        <taxon>Bacteria</taxon>
        <taxon>Bacillati</taxon>
        <taxon>Bacillota</taxon>
        <taxon>Bacilli</taxon>
        <taxon>Bacillales</taxon>
        <taxon>Thermoactinomycetaceae</taxon>
        <taxon>Marinithermofilum</taxon>
    </lineage>
</organism>
<dbReference type="GO" id="GO:0140359">
    <property type="term" value="F:ABC-type transporter activity"/>
    <property type="evidence" value="ECO:0007669"/>
    <property type="project" value="InterPro"/>
</dbReference>
<name>A0A8J2VH88_9BACL</name>
<dbReference type="Gene3D" id="1.10.287.950">
    <property type="entry name" value="Methyl-accepting chemotaxis protein"/>
    <property type="match status" value="1"/>
</dbReference>
<evidence type="ECO:0000256" key="3">
    <source>
        <dbReference type="ARBA" id="ARBA00022989"/>
    </source>
</evidence>